<dbReference type="RefSeq" id="WP_073451787.1">
    <property type="nucleotide sequence ID" value="NZ_BDIO01000006.1"/>
</dbReference>
<proteinExistence type="predicted"/>
<accession>A0ABY1I508</accession>
<evidence type="ECO:0000313" key="3">
    <source>
        <dbReference type="Proteomes" id="UP000184390"/>
    </source>
</evidence>
<dbReference type="EMBL" id="FQYL01000003">
    <property type="protein sequence ID" value="SHI60027.1"/>
    <property type="molecule type" value="Genomic_DNA"/>
</dbReference>
<dbReference type="Proteomes" id="UP000184390">
    <property type="component" value="Unassembled WGS sequence"/>
</dbReference>
<feature type="domain" description="Carbohydrate kinase PfkB" evidence="1">
    <location>
        <begin position="29"/>
        <end position="285"/>
    </location>
</feature>
<comment type="caution">
    <text evidence="2">The sequence shown here is derived from an EMBL/GenBank/DDBJ whole genome shotgun (WGS) entry which is preliminary data.</text>
</comment>
<keyword evidence="2" id="KW-0808">Transferase</keyword>
<keyword evidence="2" id="KW-0418">Kinase</keyword>
<dbReference type="SUPFAM" id="SSF53613">
    <property type="entry name" value="Ribokinase-like"/>
    <property type="match status" value="1"/>
</dbReference>
<evidence type="ECO:0000259" key="1">
    <source>
        <dbReference type="Pfam" id="PF00294"/>
    </source>
</evidence>
<dbReference type="InterPro" id="IPR011611">
    <property type="entry name" value="PfkB_dom"/>
</dbReference>
<reference evidence="2 3" key="1">
    <citation type="submission" date="2016-11" db="EMBL/GenBank/DDBJ databases">
        <authorList>
            <person name="Varghese N."/>
            <person name="Submissions S."/>
        </authorList>
    </citation>
    <scope>NUCLEOTIDE SEQUENCE [LARGE SCALE GENOMIC DNA]</scope>
    <source>
        <strain evidence="2 3">PA</strain>
    </source>
</reference>
<sequence length="321" mass="34372">MSGPAPMPSQGFDSQVIGPICVDINIDAEGRASRVVGGAAICAAAAAASLGHAVEAVAALAREDDELLSHFPPAVRGVIAVASQRTSSIRNVYATADQERRVSTALSQADPIAARDVPSHAARVQHLASLMVGDYAPDIVEELSHRGPLAVDMQGFLRQPDPATGELRFRRFNEGADFYGRIRFLKVDTAEGEHLTGRGDRREIARALHDLGPREVMVSNAAEILILDDDGFHACPLRPRGLAGRTGRGDTVFSAYITERSRHPVDDALLTACATVSLKMGTPGPLRCDRADVEDYLDRFYADLRDGAGHWDGRGGESDGR</sequence>
<keyword evidence="3" id="KW-1185">Reference proteome</keyword>
<dbReference type="Pfam" id="PF00294">
    <property type="entry name" value="PfkB"/>
    <property type="match status" value="1"/>
</dbReference>
<organism evidence="2 3">
    <name type="scientific">Actinomyces denticolens</name>
    <dbReference type="NCBI Taxonomy" id="52767"/>
    <lineage>
        <taxon>Bacteria</taxon>
        <taxon>Bacillati</taxon>
        <taxon>Actinomycetota</taxon>
        <taxon>Actinomycetes</taxon>
        <taxon>Actinomycetales</taxon>
        <taxon>Actinomycetaceae</taxon>
        <taxon>Actinomyces</taxon>
    </lineage>
</organism>
<dbReference type="InterPro" id="IPR029056">
    <property type="entry name" value="Ribokinase-like"/>
</dbReference>
<dbReference type="GO" id="GO:0016301">
    <property type="term" value="F:kinase activity"/>
    <property type="evidence" value="ECO:0007669"/>
    <property type="project" value="UniProtKB-KW"/>
</dbReference>
<protein>
    <submittedName>
        <fullName evidence="2">Sugar or nucleoside kinase, ribokinase family</fullName>
    </submittedName>
</protein>
<gene>
    <name evidence="2" type="ORF">SAMN05216246_103105</name>
</gene>
<dbReference type="Gene3D" id="3.40.1190.20">
    <property type="match status" value="1"/>
</dbReference>
<evidence type="ECO:0000313" key="2">
    <source>
        <dbReference type="EMBL" id="SHI60027.1"/>
    </source>
</evidence>
<name>A0ABY1I508_9ACTO</name>